<evidence type="ECO:0000256" key="1">
    <source>
        <dbReference type="SAM" id="Phobius"/>
    </source>
</evidence>
<evidence type="ECO:0008006" key="4">
    <source>
        <dbReference type="Google" id="ProtNLM"/>
    </source>
</evidence>
<sequence length="354" mass="41216">MDDEKDEEAMDPAMPPRRRGFTLSGWRERVTEALWSESDQHSLKKLQYNSAYNSAATSSEDLVLKPAKIDHLQESRHISTTRRIIEVIWYKLDVYPLNSFYWRTALGSVVGSCIWIISSLFSFLPFEYPSTRFPGETEYCVGILSCTGTICFFISSLSTIIHTLNESRSRYDGWKAQQIRNEFRAARNLHKKNYRVGEWGWRPRWNDIKDHWVDDLGFRSCCIQLVCSLLFLEAGICAIPAIYNKISIKHSLMNCIYWAPKVFACTGFLWMGILGLIQSHRSERRTPFWRKLSWHAGIWSTLGGIGFLVMSFMGFGTREWMQRQNRINALWGSCAFLVSSLLVIWEQTFKRRPE</sequence>
<keyword evidence="3" id="KW-1185">Reference proteome</keyword>
<protein>
    <recommendedName>
        <fullName evidence="4">Integral membrane protein</fullName>
    </recommendedName>
</protein>
<dbReference type="AlphaFoldDB" id="A0A139H9F9"/>
<feature type="transmembrane region" description="Helical" evidence="1">
    <location>
        <begin position="100"/>
        <end position="126"/>
    </location>
</feature>
<feature type="transmembrane region" description="Helical" evidence="1">
    <location>
        <begin position="223"/>
        <end position="243"/>
    </location>
</feature>
<comment type="caution">
    <text evidence="2">The sequence shown here is derived from an EMBL/GenBank/DDBJ whole genome shotgun (WGS) entry which is preliminary data.</text>
</comment>
<keyword evidence="1" id="KW-0472">Membrane</keyword>
<dbReference type="EMBL" id="LFZN01000100">
    <property type="protein sequence ID" value="KXS99075.1"/>
    <property type="molecule type" value="Genomic_DNA"/>
</dbReference>
<feature type="transmembrane region" description="Helical" evidence="1">
    <location>
        <begin position="327"/>
        <end position="345"/>
    </location>
</feature>
<dbReference type="OrthoDB" id="3626097at2759"/>
<organism evidence="2 3">
    <name type="scientific">Pseudocercospora eumusae</name>
    <dbReference type="NCBI Taxonomy" id="321146"/>
    <lineage>
        <taxon>Eukaryota</taxon>
        <taxon>Fungi</taxon>
        <taxon>Dikarya</taxon>
        <taxon>Ascomycota</taxon>
        <taxon>Pezizomycotina</taxon>
        <taxon>Dothideomycetes</taxon>
        <taxon>Dothideomycetidae</taxon>
        <taxon>Mycosphaerellales</taxon>
        <taxon>Mycosphaerellaceae</taxon>
        <taxon>Pseudocercospora</taxon>
    </lineage>
</organism>
<keyword evidence="1" id="KW-0812">Transmembrane</keyword>
<proteinExistence type="predicted"/>
<evidence type="ECO:0000313" key="3">
    <source>
        <dbReference type="Proteomes" id="UP000070133"/>
    </source>
</evidence>
<dbReference type="STRING" id="321146.A0A139H9F9"/>
<feature type="transmembrane region" description="Helical" evidence="1">
    <location>
        <begin position="297"/>
        <end position="315"/>
    </location>
</feature>
<gene>
    <name evidence="2" type="ORF">AC578_6971</name>
</gene>
<accession>A0A139H9F9</accession>
<feature type="transmembrane region" description="Helical" evidence="1">
    <location>
        <begin position="255"/>
        <end position="277"/>
    </location>
</feature>
<evidence type="ECO:0000313" key="2">
    <source>
        <dbReference type="EMBL" id="KXS99075.1"/>
    </source>
</evidence>
<feature type="transmembrane region" description="Helical" evidence="1">
    <location>
        <begin position="138"/>
        <end position="161"/>
    </location>
</feature>
<keyword evidence="1" id="KW-1133">Transmembrane helix</keyword>
<name>A0A139H9F9_9PEZI</name>
<reference evidence="2 3" key="1">
    <citation type="submission" date="2015-07" db="EMBL/GenBank/DDBJ databases">
        <title>Comparative genomics of the Sigatoka disease complex on banana suggests a link between parallel evolutionary changes in Pseudocercospora fijiensis and Pseudocercospora eumusae and increased virulence on the banana host.</title>
        <authorList>
            <person name="Chang T.-C."/>
            <person name="Salvucci A."/>
            <person name="Crous P.W."/>
            <person name="Stergiopoulos I."/>
        </authorList>
    </citation>
    <scope>NUCLEOTIDE SEQUENCE [LARGE SCALE GENOMIC DNA]</scope>
    <source>
        <strain evidence="2 3">CBS 114824</strain>
    </source>
</reference>
<dbReference type="Proteomes" id="UP000070133">
    <property type="component" value="Unassembled WGS sequence"/>
</dbReference>